<dbReference type="Gene3D" id="1.20.1260.10">
    <property type="match status" value="1"/>
</dbReference>
<evidence type="ECO:0000313" key="2">
    <source>
        <dbReference type="EMBL" id="GFO60501.1"/>
    </source>
</evidence>
<dbReference type="GO" id="GO:0016491">
    <property type="term" value="F:oxidoreductase activity"/>
    <property type="evidence" value="ECO:0007669"/>
    <property type="project" value="InterPro"/>
</dbReference>
<protein>
    <recommendedName>
        <fullName evidence="1">Rubrerythrin diiron-binding domain-containing protein</fullName>
    </recommendedName>
</protein>
<dbReference type="RefSeq" id="WP_183355324.1">
    <property type="nucleotide sequence ID" value="NZ_BLXX01000009.1"/>
</dbReference>
<feature type="domain" description="Rubrerythrin diiron-binding" evidence="1">
    <location>
        <begin position="20"/>
        <end position="158"/>
    </location>
</feature>
<dbReference type="InterPro" id="IPR009078">
    <property type="entry name" value="Ferritin-like_SF"/>
</dbReference>
<gene>
    <name evidence="2" type="ORF">GMST_28260</name>
</gene>
<dbReference type="EMBL" id="BLXX01000009">
    <property type="protein sequence ID" value="GFO60501.1"/>
    <property type="molecule type" value="Genomic_DNA"/>
</dbReference>
<accession>A0A6V8MKG6</accession>
<dbReference type="GO" id="GO:0046872">
    <property type="term" value="F:metal ion binding"/>
    <property type="evidence" value="ECO:0007669"/>
    <property type="project" value="InterPro"/>
</dbReference>
<dbReference type="InterPro" id="IPR003251">
    <property type="entry name" value="Rr_diiron-bd_dom"/>
</dbReference>
<keyword evidence="3" id="KW-1185">Reference proteome</keyword>
<comment type="caution">
    <text evidence="2">The sequence shown here is derived from an EMBL/GenBank/DDBJ whole genome shotgun (WGS) entry which is preliminary data.</text>
</comment>
<dbReference type="Proteomes" id="UP000556026">
    <property type="component" value="Unassembled WGS sequence"/>
</dbReference>
<evidence type="ECO:0000313" key="3">
    <source>
        <dbReference type="Proteomes" id="UP000556026"/>
    </source>
</evidence>
<proteinExistence type="predicted"/>
<dbReference type="InterPro" id="IPR012347">
    <property type="entry name" value="Ferritin-like"/>
</dbReference>
<organism evidence="2 3">
    <name type="scientific">Geomonas silvestris</name>
    <dbReference type="NCBI Taxonomy" id="2740184"/>
    <lineage>
        <taxon>Bacteria</taxon>
        <taxon>Pseudomonadati</taxon>
        <taxon>Thermodesulfobacteriota</taxon>
        <taxon>Desulfuromonadia</taxon>
        <taxon>Geobacterales</taxon>
        <taxon>Geobacteraceae</taxon>
        <taxon>Geomonas</taxon>
    </lineage>
</organism>
<sequence length="268" mass="30208">MTATTGGKDSTRLPSDLLAILDRCAQIELKCAQVYQRFAQMHAEFPEIQTLWFKTAREEEAHAAQFKMLAKLKRSDVAGLSVNDTDTQAALEAMDRLLERMRTGYLDPEQALMLAIKLENQAGKFHSNSVVICRDPELKKLLDAMMGHDQDHESALAKALVEIKRRRGSGLTEVLQLVERLAEQIDAAGLTPMDTLKAVLRFEHLVSKQLLTGQAGKRGTELQLILKDIMEKNSAQLQLIHQRLERFEAGADGKVAEELRLHRTERRQ</sequence>
<dbReference type="AlphaFoldDB" id="A0A6V8MKG6"/>
<evidence type="ECO:0000259" key="1">
    <source>
        <dbReference type="Pfam" id="PF02915"/>
    </source>
</evidence>
<dbReference type="SUPFAM" id="SSF47240">
    <property type="entry name" value="Ferritin-like"/>
    <property type="match status" value="1"/>
</dbReference>
<name>A0A6V8MKG6_9BACT</name>
<dbReference type="Pfam" id="PF02915">
    <property type="entry name" value="Rubrerythrin"/>
    <property type="match status" value="1"/>
</dbReference>
<reference evidence="3" key="1">
    <citation type="submission" date="2020-06" db="EMBL/GenBank/DDBJ databases">
        <title>Draft genomic sequence of Geomonas sp. Red330.</title>
        <authorList>
            <person name="Itoh H."/>
            <person name="Zhenxing X."/>
            <person name="Ushijima N."/>
            <person name="Masuda Y."/>
            <person name="Shiratori Y."/>
            <person name="Senoo K."/>
        </authorList>
    </citation>
    <scope>NUCLEOTIDE SEQUENCE [LARGE SCALE GENOMIC DNA]</scope>
    <source>
        <strain evidence="3">Red330</strain>
    </source>
</reference>